<gene>
    <name evidence="1" type="ORF">NCCP602_16120</name>
</gene>
<evidence type="ECO:0000313" key="2">
    <source>
        <dbReference type="Proteomes" id="UP001498238"/>
    </source>
</evidence>
<reference evidence="1 2" key="1">
    <citation type="submission" date="2024-01" db="EMBL/GenBank/DDBJ databases">
        <title>Characterization of antibiotic resistant novel bacterial strains and their environmental applications.</title>
        <authorList>
            <person name="Manzoor S."/>
            <person name="Abbas S."/>
            <person name="Arshad M."/>
            <person name="Ahmed I."/>
        </authorList>
    </citation>
    <scope>NUCLEOTIDE SEQUENCE [LARGE SCALE GENOMIC DNA]</scope>
    <source>
        <strain evidence="1 2">NCCP-602</strain>
    </source>
</reference>
<dbReference type="EMBL" id="BAAAAF010000005">
    <property type="protein sequence ID" value="GAA0035651.1"/>
    <property type="molecule type" value="Genomic_DNA"/>
</dbReference>
<sequence length="215" mass="22938">MTRRRIDLDLDVHRGAAESFGHGSLVDGALLPHAGREFLRRPDGPPPTVCAATADGWAGPSVPVLVRGAARIVPLAWRGDVSRGGGTGVSAEEVEAYRFAIEADGMQWAGYWHMIDLEAQPVDRIGEYATALRNAGGTRAERWVLSPTLGAVLVWAGDVDRGDASLALHIVPADWVSDVSWVTRNRGPDSAGNIDVRWSWADVIALTGEPGSPTT</sequence>
<comment type="caution">
    <text evidence="1">The sequence shown here is derived from an EMBL/GenBank/DDBJ whole genome shotgun (WGS) entry which is preliminary data.</text>
</comment>
<organism evidence="1 2">
    <name type="scientific">Brevibacterium metallidurans</name>
    <dbReference type="NCBI Taxonomy" id="1482676"/>
    <lineage>
        <taxon>Bacteria</taxon>
        <taxon>Bacillati</taxon>
        <taxon>Actinomycetota</taxon>
        <taxon>Actinomycetes</taxon>
        <taxon>Micrococcales</taxon>
        <taxon>Brevibacteriaceae</taxon>
        <taxon>Brevibacterium</taxon>
    </lineage>
</organism>
<protein>
    <submittedName>
        <fullName evidence="1">Uncharacterized protein</fullName>
    </submittedName>
</protein>
<name>A0ABN0SMP4_9MICO</name>
<dbReference type="RefSeq" id="WP_339392532.1">
    <property type="nucleotide sequence ID" value="NZ_BAAAAF010000005.1"/>
</dbReference>
<dbReference type="Proteomes" id="UP001498238">
    <property type="component" value="Unassembled WGS sequence"/>
</dbReference>
<accession>A0ABN0SMP4</accession>
<keyword evidence="2" id="KW-1185">Reference proteome</keyword>
<evidence type="ECO:0000313" key="1">
    <source>
        <dbReference type="EMBL" id="GAA0035651.1"/>
    </source>
</evidence>
<proteinExistence type="predicted"/>